<evidence type="ECO:0000256" key="1">
    <source>
        <dbReference type="ARBA" id="ARBA00005964"/>
    </source>
</evidence>
<evidence type="ECO:0000313" key="3">
    <source>
        <dbReference type="EMBL" id="ELT99094.1"/>
    </source>
</evidence>
<name>R7TZA4_CAPTE</name>
<dbReference type="SUPFAM" id="SSF53474">
    <property type="entry name" value="alpha/beta-Hydrolases"/>
    <property type="match status" value="1"/>
</dbReference>
<evidence type="ECO:0000313" key="4">
    <source>
        <dbReference type="EnsemblMetazoa" id="CapteP145251"/>
    </source>
</evidence>
<dbReference type="InterPro" id="IPR029058">
    <property type="entry name" value="AB_hydrolase_fold"/>
</dbReference>
<gene>
    <name evidence="3" type="ORF">CAPTEDRAFT_145251</name>
</gene>
<reference evidence="3 5" key="2">
    <citation type="journal article" date="2013" name="Nature">
        <title>Insights into bilaterian evolution from three spiralian genomes.</title>
        <authorList>
            <person name="Simakov O."/>
            <person name="Marletaz F."/>
            <person name="Cho S.J."/>
            <person name="Edsinger-Gonzales E."/>
            <person name="Havlak P."/>
            <person name="Hellsten U."/>
            <person name="Kuo D.H."/>
            <person name="Larsson T."/>
            <person name="Lv J."/>
            <person name="Arendt D."/>
            <person name="Savage R."/>
            <person name="Osoegawa K."/>
            <person name="de Jong P."/>
            <person name="Grimwood J."/>
            <person name="Chapman J.A."/>
            <person name="Shapiro H."/>
            <person name="Aerts A."/>
            <person name="Otillar R.P."/>
            <person name="Terry A.Y."/>
            <person name="Boore J.L."/>
            <person name="Grigoriev I.V."/>
            <person name="Lindberg D.R."/>
            <person name="Seaver E.C."/>
            <person name="Weisblat D.A."/>
            <person name="Putnam N.H."/>
            <person name="Rokhsar D.S."/>
        </authorList>
    </citation>
    <scope>NUCLEOTIDE SEQUENCE</scope>
    <source>
        <strain evidence="3 5">I ESC-2004</strain>
    </source>
</reference>
<proteinExistence type="inferred from homology"/>
<dbReference type="EMBL" id="KB307199">
    <property type="protein sequence ID" value="ELT99094.1"/>
    <property type="molecule type" value="Genomic_DNA"/>
</dbReference>
<accession>R7TZA4</accession>
<dbReference type="EMBL" id="AMQN01010175">
    <property type="status" value="NOT_ANNOTATED_CDS"/>
    <property type="molecule type" value="Genomic_DNA"/>
</dbReference>
<feature type="domain" description="Carboxylesterase type B" evidence="2">
    <location>
        <begin position="3"/>
        <end position="116"/>
    </location>
</feature>
<dbReference type="PANTHER" id="PTHR43903">
    <property type="entry name" value="NEUROLIGIN"/>
    <property type="match status" value="1"/>
</dbReference>
<dbReference type="InterPro" id="IPR051093">
    <property type="entry name" value="Neuroligin/BSAL"/>
</dbReference>
<protein>
    <recommendedName>
        <fullName evidence="2">Carboxylesterase type B domain-containing protein</fullName>
    </recommendedName>
</protein>
<dbReference type="AlphaFoldDB" id="R7TZA4"/>
<dbReference type="STRING" id="283909.R7TZA4"/>
<dbReference type="HOGENOM" id="CLU_006586_7_1_1"/>
<evidence type="ECO:0000259" key="2">
    <source>
        <dbReference type="Pfam" id="PF00135"/>
    </source>
</evidence>
<dbReference type="EnsemblMetazoa" id="CapteT145251">
    <property type="protein sequence ID" value="CapteP145251"/>
    <property type="gene ID" value="CapteG145251"/>
</dbReference>
<reference evidence="5" key="1">
    <citation type="submission" date="2012-12" db="EMBL/GenBank/DDBJ databases">
        <authorList>
            <person name="Hellsten U."/>
            <person name="Grimwood J."/>
            <person name="Chapman J.A."/>
            <person name="Shapiro H."/>
            <person name="Aerts A."/>
            <person name="Otillar R.P."/>
            <person name="Terry A.Y."/>
            <person name="Boore J.L."/>
            <person name="Simakov O."/>
            <person name="Marletaz F."/>
            <person name="Cho S.-J."/>
            <person name="Edsinger-Gonzales E."/>
            <person name="Havlak P."/>
            <person name="Kuo D.-H."/>
            <person name="Larsson T."/>
            <person name="Lv J."/>
            <person name="Arendt D."/>
            <person name="Savage R."/>
            <person name="Osoegawa K."/>
            <person name="de Jong P."/>
            <person name="Lindberg D.R."/>
            <person name="Seaver E.C."/>
            <person name="Weisblat D.A."/>
            <person name="Putnam N.H."/>
            <person name="Grigoriev I.V."/>
            <person name="Rokhsar D.S."/>
        </authorList>
    </citation>
    <scope>NUCLEOTIDE SEQUENCE</scope>
    <source>
        <strain evidence="5">I ESC-2004</strain>
    </source>
</reference>
<dbReference type="Gene3D" id="3.40.50.1820">
    <property type="entry name" value="alpha/beta hydrolase"/>
    <property type="match status" value="1"/>
</dbReference>
<comment type="similarity">
    <text evidence="1">Belongs to the type-B carboxylesterase/lipase family.</text>
</comment>
<keyword evidence="5" id="KW-1185">Reference proteome</keyword>
<dbReference type="OMA" id="HWDDVRV"/>
<organism evidence="3">
    <name type="scientific">Capitella teleta</name>
    <name type="common">Polychaete worm</name>
    <dbReference type="NCBI Taxonomy" id="283909"/>
    <lineage>
        <taxon>Eukaryota</taxon>
        <taxon>Metazoa</taxon>
        <taxon>Spiralia</taxon>
        <taxon>Lophotrochozoa</taxon>
        <taxon>Annelida</taxon>
        <taxon>Polychaeta</taxon>
        <taxon>Sedentaria</taxon>
        <taxon>Scolecida</taxon>
        <taxon>Capitellidae</taxon>
        <taxon>Capitella</taxon>
    </lineage>
</organism>
<dbReference type="Proteomes" id="UP000014760">
    <property type="component" value="Unassembled WGS sequence"/>
</dbReference>
<dbReference type="OrthoDB" id="3200163at2759"/>
<dbReference type="Pfam" id="PF00135">
    <property type="entry name" value="COesterase"/>
    <property type="match status" value="1"/>
</dbReference>
<sequence>MSPRIVQTQYGPLRGVLKTLPNSHLHDVEAYMGLQYASLLNGDLRFMPPTSPMEKWDSVRVAIKFKPVCPQRLPDLVAFERTMPKGRLDHFRRLIPYLEDQAEECLNLNVYVPTGKALSDLDHQPLWPNVSSQ</sequence>
<reference evidence="4" key="3">
    <citation type="submission" date="2015-06" db="UniProtKB">
        <authorList>
            <consortium name="EnsemblMetazoa"/>
        </authorList>
    </citation>
    <scope>IDENTIFICATION</scope>
</reference>
<dbReference type="InterPro" id="IPR002018">
    <property type="entry name" value="CarbesteraseB"/>
</dbReference>
<evidence type="ECO:0000313" key="5">
    <source>
        <dbReference type="Proteomes" id="UP000014760"/>
    </source>
</evidence>